<feature type="compositionally biased region" description="Acidic residues" evidence="3">
    <location>
        <begin position="253"/>
        <end position="263"/>
    </location>
</feature>
<dbReference type="Pfam" id="PF10574">
    <property type="entry name" value="UPF0552"/>
    <property type="match status" value="1"/>
</dbReference>
<evidence type="ECO:0000256" key="1">
    <source>
        <dbReference type="ARBA" id="ARBA00008453"/>
    </source>
</evidence>
<dbReference type="OrthoDB" id="5953051at2759"/>
<feature type="region of interest" description="Disordered" evidence="3">
    <location>
        <begin position="39"/>
        <end position="86"/>
    </location>
</feature>
<organism evidence="4 5">
    <name type="scientific">Branchiostoma floridae</name>
    <name type="common">Florida lancelet</name>
    <name type="synonym">Amphioxus</name>
    <dbReference type="NCBI Taxonomy" id="7739"/>
    <lineage>
        <taxon>Eukaryota</taxon>
        <taxon>Metazoa</taxon>
        <taxon>Chordata</taxon>
        <taxon>Cephalochordata</taxon>
        <taxon>Leptocardii</taxon>
        <taxon>Amphioxiformes</taxon>
        <taxon>Branchiostomatidae</taxon>
        <taxon>Branchiostoma</taxon>
    </lineage>
</organism>
<dbReference type="GeneID" id="118419998"/>
<evidence type="ECO:0000256" key="2">
    <source>
        <dbReference type="ARBA" id="ARBA00019314"/>
    </source>
</evidence>
<dbReference type="PANTHER" id="PTHR31199:SF1">
    <property type="entry name" value="ARPIN"/>
    <property type="match status" value="1"/>
</dbReference>
<dbReference type="AlphaFoldDB" id="A0A9J7MWI7"/>
<dbReference type="KEGG" id="bfo:118419998"/>
<feature type="compositionally biased region" description="Basic and acidic residues" evidence="3">
    <location>
        <begin position="241"/>
        <end position="252"/>
    </location>
</feature>
<dbReference type="GO" id="GO:0051126">
    <property type="term" value="P:negative regulation of actin nucleation"/>
    <property type="evidence" value="ECO:0000318"/>
    <property type="project" value="GO_Central"/>
</dbReference>
<dbReference type="RefSeq" id="XP_035682596.1">
    <property type="nucleotide sequence ID" value="XM_035826703.1"/>
</dbReference>
<feature type="region of interest" description="Disordered" evidence="3">
    <location>
        <begin position="241"/>
        <end position="263"/>
    </location>
</feature>
<proteinExistence type="inferred from homology"/>
<evidence type="ECO:0000313" key="5">
    <source>
        <dbReference type="RefSeq" id="XP_035682596.1"/>
    </source>
</evidence>
<keyword evidence="4" id="KW-1185">Reference proteome</keyword>
<protein>
    <recommendedName>
        <fullName evidence="2">Arpin</fullName>
    </recommendedName>
</protein>
<gene>
    <name evidence="5" type="primary">LOC118419998</name>
</gene>
<name>A0A9J7MWI7_BRAFL</name>
<comment type="similarity">
    <text evidence="1">Belongs to the Arpin family.</text>
</comment>
<dbReference type="PANTHER" id="PTHR31199">
    <property type="entry name" value="ARPIN"/>
    <property type="match status" value="1"/>
</dbReference>
<reference evidence="5" key="2">
    <citation type="submission" date="2025-08" db="UniProtKB">
        <authorList>
            <consortium name="RefSeq"/>
        </authorList>
    </citation>
    <scope>IDENTIFICATION</scope>
    <source>
        <strain evidence="5">S238N-H82</strain>
        <tissue evidence="5">Testes</tissue>
    </source>
</reference>
<dbReference type="Proteomes" id="UP000001554">
    <property type="component" value="Chromosome 1"/>
</dbReference>
<evidence type="ECO:0000313" key="4">
    <source>
        <dbReference type="Proteomes" id="UP000001554"/>
    </source>
</evidence>
<reference evidence="4" key="1">
    <citation type="journal article" date="2020" name="Nat. Ecol. Evol.">
        <title>Deeply conserved synteny resolves early events in vertebrate evolution.</title>
        <authorList>
            <person name="Simakov O."/>
            <person name="Marletaz F."/>
            <person name="Yue J.X."/>
            <person name="O'Connell B."/>
            <person name="Jenkins J."/>
            <person name="Brandt A."/>
            <person name="Calef R."/>
            <person name="Tung C.H."/>
            <person name="Huang T.K."/>
            <person name="Schmutz J."/>
            <person name="Satoh N."/>
            <person name="Yu J.K."/>
            <person name="Putnam N.H."/>
            <person name="Green R.E."/>
            <person name="Rokhsar D.S."/>
        </authorList>
    </citation>
    <scope>NUCLEOTIDE SEQUENCE [LARGE SCALE GENOMIC DNA]</scope>
    <source>
        <strain evidence="4">S238N-H82</strain>
    </source>
</reference>
<dbReference type="InterPro" id="IPR018889">
    <property type="entry name" value="Arpin"/>
</dbReference>
<sequence length="263" mass="29649">MAAKNWRQAEPSDWSLLIKPTNQRLGYTACLVVPLPVTTSGAEDRRGRPTQTEEDSETREEVFRNEPSVRQPAATLHPSTDPPAHDCMATRQTPKFRYIVLHVRPSRAHRRKFDPEGREVEPNFSDTWKVNTGYLHSSYKVEARGQTDRLSAAELEVAVTSAELSCLTQQVHRDGCLPFWVGEEELVGMELSSGDNVRLKTRGDGPFIYNVAQLDGATSQVSNFAGGDMVGSSWTEKVMAVKRDQEERREEENQGVEEDEWDD</sequence>
<accession>A0A9J7MWI7</accession>
<evidence type="ECO:0000256" key="3">
    <source>
        <dbReference type="SAM" id="MobiDB-lite"/>
    </source>
</evidence>